<dbReference type="FunFam" id="3.30.750.44:FF:000002">
    <property type="entry name" value="carboxyl-terminal-processing peptidase 2, chloroplastic"/>
    <property type="match status" value="1"/>
</dbReference>
<evidence type="ECO:0000256" key="9">
    <source>
        <dbReference type="ARBA" id="ARBA00053093"/>
    </source>
</evidence>
<dbReference type="Pfam" id="PF03572">
    <property type="entry name" value="Peptidase_S41"/>
    <property type="match status" value="1"/>
</dbReference>
<dbReference type="InterPro" id="IPR029045">
    <property type="entry name" value="ClpP/crotonase-like_dom_sf"/>
</dbReference>
<dbReference type="EMBL" id="JTHE03000061">
    <property type="protein sequence ID" value="MCM1983448.1"/>
    <property type="molecule type" value="Genomic_DNA"/>
</dbReference>
<evidence type="ECO:0000256" key="12">
    <source>
        <dbReference type="ARBA" id="ARBA00080563"/>
    </source>
</evidence>
<dbReference type="GO" id="GO:0004252">
    <property type="term" value="F:serine-type endopeptidase activity"/>
    <property type="evidence" value="ECO:0007669"/>
    <property type="project" value="UniProtKB-EC"/>
</dbReference>
<evidence type="ECO:0000256" key="8">
    <source>
        <dbReference type="ARBA" id="ARBA00051784"/>
    </source>
</evidence>
<keyword evidence="5 13" id="KW-0378">Hydrolase</keyword>
<dbReference type="InterPro" id="IPR001478">
    <property type="entry name" value="PDZ"/>
</dbReference>
<evidence type="ECO:0000256" key="3">
    <source>
        <dbReference type="ARBA" id="ARBA00022670"/>
    </source>
</evidence>
<dbReference type="SMART" id="SM00245">
    <property type="entry name" value="TSPc"/>
    <property type="match status" value="1"/>
</dbReference>
<dbReference type="AlphaFoldDB" id="A0ABD4T433"/>
<evidence type="ECO:0000256" key="2">
    <source>
        <dbReference type="ARBA" id="ARBA00009179"/>
    </source>
</evidence>
<organism evidence="15 16">
    <name type="scientific">Lyngbya confervoides BDU141951</name>
    <dbReference type="NCBI Taxonomy" id="1574623"/>
    <lineage>
        <taxon>Bacteria</taxon>
        <taxon>Bacillati</taxon>
        <taxon>Cyanobacteriota</taxon>
        <taxon>Cyanophyceae</taxon>
        <taxon>Oscillatoriophycideae</taxon>
        <taxon>Oscillatoriales</taxon>
        <taxon>Microcoleaceae</taxon>
        <taxon>Lyngbya</taxon>
    </lineage>
</organism>
<dbReference type="NCBIfam" id="NF045590">
    <property type="entry name" value="Cterm_S41_CtpC"/>
    <property type="match status" value="1"/>
</dbReference>
<dbReference type="FunFam" id="3.90.226.10:FF:000023">
    <property type="entry name" value="Carboxyl-terminal processing protease"/>
    <property type="match status" value="1"/>
</dbReference>
<comment type="catalytic activity">
    <reaction evidence="8">
        <text>The enzyme shows specific recognition of a C-terminal tripeptide, Xaa-Yaa-Zaa, in which Xaa is preferably Ala or Leu, Yaa is preferably Ala or Tyr, and Zaa is preferably Ala, but then cleaves at a variable distance from the C-terminus. A typical cleavage is -Ala-Ala-|-Arg-Ala-Ala-Lys-Glu-Asn-Tyr-Ala-Leu-Ala-Ala.</text>
        <dbReference type="EC" id="3.4.21.102"/>
    </reaction>
</comment>
<evidence type="ECO:0000313" key="16">
    <source>
        <dbReference type="Proteomes" id="UP000031561"/>
    </source>
</evidence>
<dbReference type="Pfam" id="PF17820">
    <property type="entry name" value="PDZ_6"/>
    <property type="match status" value="1"/>
</dbReference>
<dbReference type="SUPFAM" id="SSF52096">
    <property type="entry name" value="ClpP/crotonase"/>
    <property type="match status" value="1"/>
</dbReference>
<evidence type="ECO:0000313" key="15">
    <source>
        <dbReference type="EMBL" id="MCM1983448.1"/>
    </source>
</evidence>
<sequence length="436" mass="47128">MVISTRGLVLGTTALLGTGVVVTGAGLSQLPSSWALFKESPKETIDEVWQVIEHDFVDASFNGVDWHAVRSDYLNRKYQSKEEAYDAIREMVDQLGDPYTRFMDPEQFKSMQIDTSGELTGVGIQISQEEDTKNIVVISPIEDSPAAAAGILAQDVILQVDGQSTEGMDINEVVSLIRGPVNSEVTLSIARGDERLNFTIKRARIEIHPVRFSFRQNGASGGIGYIRLNQFSGNAASEMKDAIQKLNNQNVSGFILDLRLNPGGLLYSSAEIARMWMDKGTIVTTINRQGEVDRLTAGRGQLTNKPLVVLVDQGSASASEILAGALQDNHRATIVGATTFGKGLVQSVHPLQDGSGLAVTVAKYHTPSGRDIHKSGIVPDIQIELTEEQLETLRRDQIGTPADPQYAKALQVLTEQISKGKAGETLGASNRSKSGV</sequence>
<dbReference type="Gene3D" id="3.90.226.10">
    <property type="entry name" value="2-enoyl-CoA Hydratase, Chain A, domain 1"/>
    <property type="match status" value="1"/>
</dbReference>
<comment type="caution">
    <text evidence="15">The sequence shown here is derived from an EMBL/GenBank/DDBJ whole genome shotgun (WGS) entry which is preliminary data.</text>
</comment>
<dbReference type="NCBIfam" id="TIGR00225">
    <property type="entry name" value="prc"/>
    <property type="match status" value="1"/>
</dbReference>
<dbReference type="Gene3D" id="3.30.750.44">
    <property type="match status" value="1"/>
</dbReference>
<dbReference type="PANTHER" id="PTHR32060">
    <property type="entry name" value="TAIL-SPECIFIC PROTEASE"/>
    <property type="match status" value="1"/>
</dbReference>
<dbReference type="CDD" id="cd07560">
    <property type="entry name" value="Peptidase_S41_CPP"/>
    <property type="match status" value="1"/>
</dbReference>
<keyword evidence="3 13" id="KW-0645">Protease</keyword>
<dbReference type="RefSeq" id="WP_166275224.1">
    <property type="nucleotide sequence ID" value="NZ_JTHE03000061.1"/>
</dbReference>
<dbReference type="InterPro" id="IPR004447">
    <property type="entry name" value="Peptidase_S41A"/>
</dbReference>
<dbReference type="SUPFAM" id="SSF50156">
    <property type="entry name" value="PDZ domain-like"/>
    <property type="match status" value="1"/>
</dbReference>
<evidence type="ECO:0000256" key="5">
    <source>
        <dbReference type="ARBA" id="ARBA00022801"/>
    </source>
</evidence>
<evidence type="ECO:0000256" key="6">
    <source>
        <dbReference type="ARBA" id="ARBA00022825"/>
    </source>
</evidence>
<name>A0ABD4T433_9CYAN</name>
<comment type="subcellular location">
    <subcellularLocation>
        <location evidence="1">Cellular thylakoid lumen</location>
    </subcellularLocation>
</comment>
<keyword evidence="4" id="KW-0732">Signal</keyword>
<comment type="similarity">
    <text evidence="2 13">Belongs to the peptidase S41A family.</text>
</comment>
<keyword evidence="6 13" id="KW-0720">Serine protease</keyword>
<dbReference type="SMART" id="SM00228">
    <property type="entry name" value="PDZ"/>
    <property type="match status" value="1"/>
</dbReference>
<evidence type="ECO:0000256" key="1">
    <source>
        <dbReference type="ARBA" id="ARBA00004518"/>
    </source>
</evidence>
<dbReference type="InterPro" id="IPR036034">
    <property type="entry name" value="PDZ_sf"/>
</dbReference>
<evidence type="ECO:0000256" key="11">
    <source>
        <dbReference type="ARBA" id="ARBA00069724"/>
    </source>
</evidence>
<dbReference type="CDD" id="cd06782">
    <property type="entry name" value="cpPDZ_CPP-like"/>
    <property type="match status" value="1"/>
</dbReference>
<evidence type="ECO:0000259" key="14">
    <source>
        <dbReference type="PROSITE" id="PS50106"/>
    </source>
</evidence>
<comment type="function">
    <text evidence="9">Cleavage of the 16 C-terminal residues from the D1 precursor of photosystem II (PSII). This proteolytic processing is necessary to allow the light-driven assembly of the oxygen-evolving cluster (a tetranuclear manganese), which is responsible for photosynthetic water oxidation.</text>
</comment>
<accession>A0ABD4T433</accession>
<keyword evidence="16" id="KW-1185">Reference proteome</keyword>
<dbReference type="GO" id="GO:0031979">
    <property type="term" value="C:plasma membrane-derived thylakoid lumen"/>
    <property type="evidence" value="ECO:0007669"/>
    <property type="project" value="UniProtKB-SubCell"/>
</dbReference>
<evidence type="ECO:0000256" key="4">
    <source>
        <dbReference type="ARBA" id="ARBA00022729"/>
    </source>
</evidence>
<gene>
    <name evidence="15" type="ORF">QQ91_0011530</name>
</gene>
<evidence type="ECO:0000256" key="7">
    <source>
        <dbReference type="ARBA" id="ARBA00023078"/>
    </source>
</evidence>
<reference evidence="15 16" key="1">
    <citation type="journal article" date="2015" name="Genome Announc.">
        <title>Draft Genome Sequence of Filamentous Marine Cyanobacterium Lyngbya confervoides Strain BDU141951.</title>
        <authorList>
            <person name="Chandrababunaidu M.M."/>
            <person name="Sen D."/>
            <person name="Tripathy S."/>
        </authorList>
    </citation>
    <scope>NUCLEOTIDE SEQUENCE [LARGE SCALE GENOMIC DNA]</scope>
    <source>
        <strain evidence="15 16">BDU141951</strain>
    </source>
</reference>
<protein>
    <recommendedName>
        <fullName evidence="11">Carboxyl-terminal-processing protease</fullName>
        <ecNumber evidence="10">3.4.21.102</ecNumber>
    </recommendedName>
    <alternativeName>
        <fullName evidence="12">CtpA</fullName>
    </alternativeName>
</protein>
<dbReference type="GO" id="GO:0006508">
    <property type="term" value="P:proteolysis"/>
    <property type="evidence" value="ECO:0007669"/>
    <property type="project" value="UniProtKB-KW"/>
</dbReference>
<dbReference type="EC" id="3.4.21.102" evidence="10"/>
<dbReference type="InterPro" id="IPR054626">
    <property type="entry name" value="Cterm_S41_CtpC"/>
</dbReference>
<dbReference type="Gene3D" id="2.30.42.10">
    <property type="match status" value="1"/>
</dbReference>
<dbReference type="PROSITE" id="PS50106">
    <property type="entry name" value="PDZ"/>
    <property type="match status" value="1"/>
</dbReference>
<dbReference type="InterPro" id="IPR041489">
    <property type="entry name" value="PDZ_6"/>
</dbReference>
<keyword evidence="7" id="KW-0793">Thylakoid</keyword>
<dbReference type="PANTHER" id="PTHR32060:SF30">
    <property type="entry name" value="CARBOXY-TERMINAL PROCESSING PROTEASE CTPA"/>
    <property type="match status" value="1"/>
</dbReference>
<dbReference type="InterPro" id="IPR005151">
    <property type="entry name" value="Tail-specific_protease"/>
</dbReference>
<dbReference type="Proteomes" id="UP000031561">
    <property type="component" value="Unassembled WGS sequence"/>
</dbReference>
<feature type="domain" description="PDZ" evidence="14">
    <location>
        <begin position="108"/>
        <end position="178"/>
    </location>
</feature>
<dbReference type="FunFam" id="2.30.42.10:FF:000063">
    <property type="entry name" value="Peptidase, S41 family"/>
    <property type="match status" value="1"/>
</dbReference>
<proteinExistence type="inferred from homology"/>
<evidence type="ECO:0000256" key="13">
    <source>
        <dbReference type="RuleBase" id="RU004404"/>
    </source>
</evidence>
<evidence type="ECO:0000256" key="10">
    <source>
        <dbReference type="ARBA" id="ARBA00066637"/>
    </source>
</evidence>